<evidence type="ECO:0000256" key="3">
    <source>
        <dbReference type="ARBA" id="ARBA00022989"/>
    </source>
</evidence>
<keyword evidence="3 5" id="KW-1133">Transmembrane helix</keyword>
<feature type="transmembrane region" description="Helical" evidence="5">
    <location>
        <begin position="53"/>
        <end position="71"/>
    </location>
</feature>
<keyword evidence="2 5" id="KW-0812">Transmembrane</keyword>
<dbReference type="PANTHER" id="PTHR38452">
    <property type="entry name" value="UPF0756 MEMBRANE PROTEIN YEAL"/>
    <property type="match status" value="1"/>
</dbReference>
<evidence type="ECO:0000256" key="2">
    <source>
        <dbReference type="ARBA" id="ARBA00022692"/>
    </source>
</evidence>
<evidence type="ECO:0000256" key="5">
    <source>
        <dbReference type="HAMAP-Rule" id="MF_01874"/>
    </source>
</evidence>
<reference evidence="7" key="1">
    <citation type="journal article" date="2018" name="Sci. Rep.">
        <title>Lignite coal burning seam in the remote Altai Mountains harbors a hydrogen-driven thermophilic microbial community.</title>
        <authorList>
            <person name="Kadnikov V.V."/>
            <person name="Mardanov A.V."/>
            <person name="Ivasenko D.A."/>
            <person name="Antsiferov D.V."/>
            <person name="Beletsky A.V."/>
            <person name="Karnachuk O.V."/>
            <person name="Ravin N.V."/>
        </authorList>
    </citation>
    <scope>NUCLEOTIDE SEQUENCE [LARGE SCALE GENOMIC DNA]</scope>
</reference>
<accession>A0A2R6Y4V7</accession>
<organism evidence="6 7">
    <name type="scientific">Candidatus Carbonibacillus altaicus</name>
    <dbReference type="NCBI Taxonomy" id="2163959"/>
    <lineage>
        <taxon>Bacteria</taxon>
        <taxon>Bacillati</taxon>
        <taxon>Bacillota</taxon>
        <taxon>Bacilli</taxon>
        <taxon>Bacillales</taxon>
        <taxon>Candidatus Carbonibacillus</taxon>
    </lineage>
</organism>
<dbReference type="HAMAP" id="MF_01874">
    <property type="entry name" value="UPF0756"/>
    <property type="match status" value="1"/>
</dbReference>
<feature type="transmembrane region" description="Helical" evidence="5">
    <location>
        <begin position="115"/>
        <end position="133"/>
    </location>
</feature>
<comment type="similarity">
    <text evidence="5">Belongs to the UPF0756 family.</text>
</comment>
<feature type="transmembrane region" description="Helical" evidence="5">
    <location>
        <begin position="83"/>
        <end position="103"/>
    </location>
</feature>
<sequence>MKGWSWDTPLLIFVGLAVLGWLGRNHALAIAALLLIVIRFLSNHMLFNFIERYGVDLAITLLIVAVMAPLASGKVSVQTISELFRRPTLLLAVMVGALTSWIASRGVGLMKAEPLVVFGLLIGSILGVAFFRGVPVGPLIAAGLLALLLAFLQMVGLLR</sequence>
<dbReference type="Pfam" id="PF04284">
    <property type="entry name" value="DUF441"/>
    <property type="match status" value="1"/>
</dbReference>
<keyword evidence="1 5" id="KW-1003">Cell membrane</keyword>
<dbReference type="Proteomes" id="UP000244338">
    <property type="component" value="Unassembled WGS sequence"/>
</dbReference>
<protein>
    <recommendedName>
        <fullName evidence="5">UPF0756 membrane protein BSOLF_0880</fullName>
    </recommendedName>
</protein>
<feature type="transmembrane region" description="Helical" evidence="5">
    <location>
        <begin position="12"/>
        <end position="41"/>
    </location>
</feature>
<dbReference type="PANTHER" id="PTHR38452:SF1">
    <property type="entry name" value="UPF0756 MEMBRANE PROTEIN YEAL"/>
    <property type="match status" value="1"/>
</dbReference>
<dbReference type="GO" id="GO:0005886">
    <property type="term" value="C:plasma membrane"/>
    <property type="evidence" value="ECO:0007669"/>
    <property type="project" value="UniProtKB-SubCell"/>
</dbReference>
<dbReference type="AlphaFoldDB" id="A0A2R6Y4V7"/>
<evidence type="ECO:0000256" key="4">
    <source>
        <dbReference type="ARBA" id="ARBA00023136"/>
    </source>
</evidence>
<name>A0A2R6Y4V7_9BACL</name>
<gene>
    <name evidence="6" type="ORF">BSOLF_0880</name>
</gene>
<feature type="transmembrane region" description="Helical" evidence="5">
    <location>
        <begin position="139"/>
        <end position="158"/>
    </location>
</feature>
<evidence type="ECO:0000313" key="7">
    <source>
        <dbReference type="Proteomes" id="UP000244338"/>
    </source>
</evidence>
<evidence type="ECO:0000256" key="1">
    <source>
        <dbReference type="ARBA" id="ARBA00022475"/>
    </source>
</evidence>
<dbReference type="EMBL" id="PEBX01000003">
    <property type="protein sequence ID" value="PTQ57685.1"/>
    <property type="molecule type" value="Genomic_DNA"/>
</dbReference>
<dbReference type="InterPro" id="IPR007382">
    <property type="entry name" value="UPF0756_TM"/>
</dbReference>
<proteinExistence type="inferred from homology"/>
<keyword evidence="4 5" id="KW-0472">Membrane</keyword>
<comment type="subcellular location">
    <subcellularLocation>
        <location evidence="5">Cell membrane</location>
        <topology evidence="5">Multi-pass membrane protein</topology>
    </subcellularLocation>
</comment>
<evidence type="ECO:0000313" key="6">
    <source>
        <dbReference type="EMBL" id="PTQ57685.1"/>
    </source>
</evidence>
<comment type="caution">
    <text evidence="6">The sequence shown here is derived from an EMBL/GenBank/DDBJ whole genome shotgun (WGS) entry which is preliminary data.</text>
</comment>